<reference evidence="2" key="1">
    <citation type="submission" date="2018-11" db="EMBL/GenBank/DDBJ databases">
        <authorList>
            <consortium name="Pathogen Informatics"/>
        </authorList>
    </citation>
    <scope>NUCLEOTIDE SEQUENCE</scope>
</reference>
<keyword evidence="3" id="KW-1185">Reference proteome</keyword>
<name>A0A3S5B9H2_9PLAT</name>
<dbReference type="Proteomes" id="UP000784294">
    <property type="component" value="Unassembled WGS sequence"/>
</dbReference>
<dbReference type="EMBL" id="CAAALY010255702">
    <property type="protein sequence ID" value="VEL37684.1"/>
    <property type="molecule type" value="Genomic_DNA"/>
</dbReference>
<comment type="caution">
    <text evidence="2">The sequence shown here is derived from an EMBL/GenBank/DDBJ whole genome shotgun (WGS) entry which is preliminary data.</text>
</comment>
<proteinExistence type="predicted"/>
<protein>
    <submittedName>
        <fullName evidence="2">Uncharacterized protein</fullName>
    </submittedName>
</protein>
<accession>A0A3S5B9H2</accession>
<evidence type="ECO:0000313" key="3">
    <source>
        <dbReference type="Proteomes" id="UP000784294"/>
    </source>
</evidence>
<dbReference type="AlphaFoldDB" id="A0A3S5B9H2"/>
<gene>
    <name evidence="2" type="ORF">PXEA_LOCUS31124</name>
</gene>
<organism evidence="2 3">
    <name type="scientific">Protopolystoma xenopodis</name>
    <dbReference type="NCBI Taxonomy" id="117903"/>
    <lineage>
        <taxon>Eukaryota</taxon>
        <taxon>Metazoa</taxon>
        <taxon>Spiralia</taxon>
        <taxon>Lophotrochozoa</taxon>
        <taxon>Platyhelminthes</taxon>
        <taxon>Monogenea</taxon>
        <taxon>Polyopisthocotylea</taxon>
        <taxon>Polystomatidea</taxon>
        <taxon>Polystomatidae</taxon>
        <taxon>Protopolystoma</taxon>
    </lineage>
</organism>
<feature type="region of interest" description="Disordered" evidence="1">
    <location>
        <begin position="69"/>
        <end position="97"/>
    </location>
</feature>
<evidence type="ECO:0000313" key="2">
    <source>
        <dbReference type="EMBL" id="VEL37684.1"/>
    </source>
</evidence>
<evidence type="ECO:0000256" key="1">
    <source>
        <dbReference type="SAM" id="MobiDB-lite"/>
    </source>
</evidence>
<feature type="compositionally biased region" description="Acidic residues" evidence="1">
    <location>
        <begin position="75"/>
        <end position="97"/>
    </location>
</feature>
<sequence>MSEPLFTASGAFVRRRVNFFKRKLKPNRYRFAMSQCACRWQFPQIDLGTLSCIIVTLLAISNQEMAMRLDQKEKEEEEKVDVSDDDDDDDDDDDKKE</sequence>